<dbReference type="EMBL" id="JBHTKX010000007">
    <property type="protein sequence ID" value="MFD1131203.1"/>
    <property type="molecule type" value="Genomic_DNA"/>
</dbReference>
<dbReference type="PROSITE" id="PS00595">
    <property type="entry name" value="AA_TRANSFER_CLASS_5"/>
    <property type="match status" value="1"/>
</dbReference>
<feature type="domain" description="Aminotransferase class V" evidence="11">
    <location>
        <begin position="3"/>
        <end position="364"/>
    </location>
</feature>
<dbReference type="InterPro" id="IPR000192">
    <property type="entry name" value="Aminotrans_V_dom"/>
</dbReference>
<dbReference type="InterPro" id="IPR016454">
    <property type="entry name" value="Cysteine_dSase"/>
</dbReference>
<dbReference type="EC" id="2.8.1.7" evidence="3"/>
<dbReference type="InterPro" id="IPR015424">
    <property type="entry name" value="PyrdxlP-dep_Trfase"/>
</dbReference>
<dbReference type="InterPro" id="IPR020578">
    <property type="entry name" value="Aminotrans_V_PyrdxlP_BS"/>
</dbReference>
<keyword evidence="8" id="KW-0411">Iron-sulfur</keyword>
<dbReference type="Gene3D" id="1.10.260.50">
    <property type="match status" value="1"/>
</dbReference>
<dbReference type="Gene3D" id="3.90.1150.10">
    <property type="entry name" value="Aspartate Aminotransferase, domain 1"/>
    <property type="match status" value="1"/>
</dbReference>
<evidence type="ECO:0000259" key="11">
    <source>
        <dbReference type="Pfam" id="PF00266"/>
    </source>
</evidence>
<dbReference type="Pfam" id="PF00266">
    <property type="entry name" value="Aminotran_5"/>
    <property type="match status" value="1"/>
</dbReference>
<keyword evidence="5" id="KW-0479">Metal-binding</keyword>
<keyword evidence="4" id="KW-0808">Transferase</keyword>
<keyword evidence="6" id="KW-0663">Pyridoxal phosphate</keyword>
<dbReference type="PANTHER" id="PTHR11601">
    <property type="entry name" value="CYSTEINE DESULFURYLASE FAMILY MEMBER"/>
    <property type="match status" value="1"/>
</dbReference>
<dbReference type="InterPro" id="IPR015422">
    <property type="entry name" value="PyrdxlP-dep_Trfase_small"/>
</dbReference>
<dbReference type="PIRSF" id="PIRSF005572">
    <property type="entry name" value="NifS"/>
    <property type="match status" value="1"/>
</dbReference>
<evidence type="ECO:0000256" key="3">
    <source>
        <dbReference type="ARBA" id="ARBA00012239"/>
    </source>
</evidence>
<gene>
    <name evidence="12" type="ORF">ACFQ3J_24065</name>
</gene>
<evidence type="ECO:0000256" key="9">
    <source>
        <dbReference type="ARBA" id="ARBA00050776"/>
    </source>
</evidence>
<evidence type="ECO:0000256" key="8">
    <source>
        <dbReference type="ARBA" id="ARBA00023014"/>
    </source>
</evidence>
<evidence type="ECO:0000313" key="12">
    <source>
        <dbReference type="EMBL" id="MFD1131203.1"/>
    </source>
</evidence>
<evidence type="ECO:0000256" key="6">
    <source>
        <dbReference type="ARBA" id="ARBA00022898"/>
    </source>
</evidence>
<evidence type="ECO:0000256" key="5">
    <source>
        <dbReference type="ARBA" id="ARBA00022723"/>
    </source>
</evidence>
<reference evidence="13" key="1">
    <citation type="journal article" date="2019" name="Int. J. Syst. Evol. Microbiol.">
        <title>The Global Catalogue of Microorganisms (GCM) 10K type strain sequencing project: providing services to taxonomists for standard genome sequencing and annotation.</title>
        <authorList>
            <consortium name="The Broad Institute Genomics Platform"/>
            <consortium name="The Broad Institute Genome Sequencing Center for Infectious Disease"/>
            <person name="Wu L."/>
            <person name="Ma J."/>
        </authorList>
    </citation>
    <scope>NUCLEOTIDE SEQUENCE [LARGE SCALE GENOMIC DNA]</scope>
    <source>
        <strain evidence="13">CCUG 53519</strain>
    </source>
</reference>
<evidence type="ECO:0000256" key="10">
    <source>
        <dbReference type="RuleBase" id="RU004504"/>
    </source>
</evidence>
<proteinExistence type="inferred from homology"/>
<organism evidence="12 13">
    <name type="scientific">Paenibacillus provencensis</name>
    <dbReference type="NCBI Taxonomy" id="441151"/>
    <lineage>
        <taxon>Bacteria</taxon>
        <taxon>Bacillati</taxon>
        <taxon>Bacillota</taxon>
        <taxon>Bacilli</taxon>
        <taxon>Bacillales</taxon>
        <taxon>Paenibacillaceae</taxon>
        <taxon>Paenibacillus</taxon>
    </lineage>
</organism>
<evidence type="ECO:0000256" key="2">
    <source>
        <dbReference type="ARBA" id="ARBA00006490"/>
    </source>
</evidence>
<comment type="cofactor">
    <cofactor evidence="1 10">
        <name>pyridoxal 5'-phosphate</name>
        <dbReference type="ChEBI" id="CHEBI:597326"/>
    </cofactor>
</comment>
<dbReference type="NCBIfam" id="NF002806">
    <property type="entry name" value="PRK02948.1"/>
    <property type="match status" value="1"/>
</dbReference>
<dbReference type="Proteomes" id="UP001597169">
    <property type="component" value="Unassembled WGS sequence"/>
</dbReference>
<dbReference type="InterPro" id="IPR015421">
    <property type="entry name" value="PyrdxlP-dep_Trfase_major"/>
</dbReference>
<evidence type="ECO:0000256" key="1">
    <source>
        <dbReference type="ARBA" id="ARBA00001933"/>
    </source>
</evidence>
<evidence type="ECO:0000256" key="4">
    <source>
        <dbReference type="ARBA" id="ARBA00022679"/>
    </source>
</evidence>
<evidence type="ECO:0000313" key="13">
    <source>
        <dbReference type="Proteomes" id="UP001597169"/>
    </source>
</evidence>
<comment type="caution">
    <text evidence="12">The sequence shown here is derived from an EMBL/GenBank/DDBJ whole genome shotgun (WGS) entry which is preliminary data.</text>
</comment>
<comment type="catalytic activity">
    <reaction evidence="9">
        <text>(sulfur carrier)-H + L-cysteine = (sulfur carrier)-SH + L-alanine</text>
        <dbReference type="Rhea" id="RHEA:43892"/>
        <dbReference type="Rhea" id="RHEA-COMP:14737"/>
        <dbReference type="Rhea" id="RHEA-COMP:14739"/>
        <dbReference type="ChEBI" id="CHEBI:29917"/>
        <dbReference type="ChEBI" id="CHEBI:35235"/>
        <dbReference type="ChEBI" id="CHEBI:57972"/>
        <dbReference type="ChEBI" id="CHEBI:64428"/>
        <dbReference type="EC" id="2.8.1.7"/>
    </reaction>
</comment>
<sequence>MNIYLDHAASTPVHPEVAEAMLKVITGQFGNASSVHAFGRAAKRTVSNARDKIAAFLGSFPDELIFTSGGTESDNLAIFGALSAHENNGKHIITTSIEHHAVLHSFEQLEQEGYEVTYLPVDSYGLVHTDDVIAAIRPDTVLISVMYANNEVGTIQPIEEIGNIAREHGVLFHVDAVQALGSIPINLHALPVDMMSFSAHKINGPQGVGALYLRREVKLNPIAYGGLQERKRRAGTENMAGIVGFAAAVEHAASHMEERTAHDLELRSVFLEELNKEVGEGEFVLNGHPEQVLPHIVNVSFPSVKTETMLMNLDVEGVACASGSACTSGSLSRSHVLEAMQLPEEIMDSAIRFSFGLGNTKKDLVYTAQKVGTIIKRLRSRA</sequence>
<keyword evidence="7" id="KW-0408">Iron</keyword>
<dbReference type="RefSeq" id="WP_251584210.1">
    <property type="nucleotide sequence ID" value="NZ_JBHTKX010000007.1"/>
</dbReference>
<evidence type="ECO:0000256" key="7">
    <source>
        <dbReference type="ARBA" id="ARBA00023004"/>
    </source>
</evidence>
<protein>
    <recommendedName>
        <fullName evidence="3">cysteine desulfurase</fullName>
        <ecNumber evidence="3">2.8.1.7</ecNumber>
    </recommendedName>
</protein>
<dbReference type="SUPFAM" id="SSF53383">
    <property type="entry name" value="PLP-dependent transferases"/>
    <property type="match status" value="1"/>
</dbReference>
<accession>A0ABW3Q0I9</accession>
<dbReference type="Gene3D" id="3.40.640.10">
    <property type="entry name" value="Type I PLP-dependent aspartate aminotransferase-like (Major domain)"/>
    <property type="match status" value="1"/>
</dbReference>
<name>A0ABW3Q0I9_9BACL</name>
<comment type="similarity">
    <text evidence="2">Belongs to the class-V pyridoxal-phosphate-dependent aminotransferase family. NifS/IscS subfamily.</text>
</comment>
<keyword evidence="13" id="KW-1185">Reference proteome</keyword>
<dbReference type="PANTHER" id="PTHR11601:SF34">
    <property type="entry name" value="CYSTEINE DESULFURASE"/>
    <property type="match status" value="1"/>
</dbReference>